<reference evidence="2" key="1">
    <citation type="submission" date="2016-10" db="EMBL/GenBank/DDBJ databases">
        <authorList>
            <person name="Varghese N."/>
            <person name="Submissions S."/>
        </authorList>
    </citation>
    <scope>NUCLEOTIDE SEQUENCE [LARGE SCALE GENOMIC DNA]</scope>
    <source>
        <strain evidence="2">CGMCC 4.6609</strain>
    </source>
</reference>
<dbReference type="AlphaFoldDB" id="A0A1H0X8C1"/>
<accession>A0A1H0X8C1</accession>
<keyword evidence="2" id="KW-1185">Reference proteome</keyword>
<organism evidence="1 2">
    <name type="scientific">Lentzea jiangxiensis</name>
    <dbReference type="NCBI Taxonomy" id="641025"/>
    <lineage>
        <taxon>Bacteria</taxon>
        <taxon>Bacillati</taxon>
        <taxon>Actinomycetota</taxon>
        <taxon>Actinomycetes</taxon>
        <taxon>Pseudonocardiales</taxon>
        <taxon>Pseudonocardiaceae</taxon>
        <taxon>Lentzea</taxon>
    </lineage>
</organism>
<sequence length="90" mass="9539">MTLSTNNGSLDNFHASRRCGCRPNAFQIRVTAVWVSSDSAAIDRVDQCVALAGVDSSVAVITASTCSSEIVRGRPGRAVQQPVQPVDHEP</sequence>
<evidence type="ECO:0000313" key="2">
    <source>
        <dbReference type="Proteomes" id="UP000199691"/>
    </source>
</evidence>
<protein>
    <submittedName>
        <fullName evidence="1">Uncharacterized protein</fullName>
    </submittedName>
</protein>
<dbReference type="Proteomes" id="UP000199691">
    <property type="component" value="Unassembled WGS sequence"/>
</dbReference>
<dbReference type="EMBL" id="FNIX01000053">
    <property type="protein sequence ID" value="SDP99177.1"/>
    <property type="molecule type" value="Genomic_DNA"/>
</dbReference>
<gene>
    <name evidence="1" type="ORF">SAMN05421507_1532</name>
</gene>
<evidence type="ECO:0000313" key="1">
    <source>
        <dbReference type="EMBL" id="SDP99177.1"/>
    </source>
</evidence>
<name>A0A1H0X8C1_9PSEU</name>
<proteinExistence type="predicted"/>